<accession>A0A4Q7V6F3</accession>
<feature type="signal peptide" evidence="1">
    <location>
        <begin position="1"/>
        <end position="35"/>
    </location>
</feature>
<dbReference type="Gene3D" id="3.20.20.80">
    <property type="entry name" value="Glycosidases"/>
    <property type="match status" value="1"/>
</dbReference>
<gene>
    <name evidence="2" type="ORF">EV670_3567</name>
</gene>
<keyword evidence="3" id="KW-1185">Reference proteome</keyword>
<proteinExistence type="predicted"/>
<dbReference type="InterPro" id="IPR017853">
    <property type="entry name" value="GH"/>
</dbReference>
<dbReference type="PANTHER" id="PTHR42976">
    <property type="entry name" value="BIFUNCTIONAL CHITINASE/LYSOZYME-RELATED"/>
    <property type="match status" value="1"/>
</dbReference>
<dbReference type="Proteomes" id="UP000293671">
    <property type="component" value="Unassembled WGS sequence"/>
</dbReference>
<evidence type="ECO:0000256" key="1">
    <source>
        <dbReference type="SAM" id="SignalP"/>
    </source>
</evidence>
<keyword evidence="1" id="KW-0732">Signal</keyword>
<comment type="caution">
    <text evidence="2">The sequence shown here is derived from an EMBL/GenBank/DDBJ whole genome shotgun (WGS) entry which is preliminary data.</text>
</comment>
<sequence>MKNGQHQALANARRIRAVVATTALALGSISTTAFAQERGAPVDRFVFGPYKDLAQSLEPADPRMATAVSGKRTLLPAAEVLPAGSTLSWAFAVGECGAERWIGLDADLVARANVAAFEKAGMPYIVSTGGEGGVFTCASDEGMARFMARYASKMLRGFDFDIEGKQTPAEVDSLVQRVKTAQRRHPKLRFSFTVATFAASDGGGASLNALGDTLMAAIKRHQLGGAVINLMVMNYGPASAAHCVVGKDGRCDMHASALQAAHNLHRKHGVPYNRIALTAMLGRNDVAENVFTLADAQALARDARALGLAGLHHWSLDRDRACPPDKDALSPTCHSLPGLEPLAFTRALAAGDQAR</sequence>
<dbReference type="AlphaFoldDB" id="A0A4Q7V6F3"/>
<organism evidence="2 3">
    <name type="scientific">Rivibacter subsaxonicus</name>
    <dbReference type="NCBI Taxonomy" id="457575"/>
    <lineage>
        <taxon>Bacteria</taxon>
        <taxon>Pseudomonadati</taxon>
        <taxon>Pseudomonadota</taxon>
        <taxon>Betaproteobacteria</taxon>
        <taxon>Burkholderiales</taxon>
        <taxon>Rivibacter</taxon>
    </lineage>
</organism>
<dbReference type="EMBL" id="SHKP01000010">
    <property type="protein sequence ID" value="RZT91895.1"/>
    <property type="molecule type" value="Genomic_DNA"/>
</dbReference>
<reference evidence="2 3" key="1">
    <citation type="submission" date="2019-02" db="EMBL/GenBank/DDBJ databases">
        <title>Genomic Encyclopedia of Type Strains, Phase IV (KMG-IV): sequencing the most valuable type-strain genomes for metagenomic binning, comparative biology and taxonomic classification.</title>
        <authorList>
            <person name="Goeker M."/>
        </authorList>
    </citation>
    <scope>NUCLEOTIDE SEQUENCE [LARGE SCALE GENOMIC DNA]</scope>
    <source>
        <strain evidence="2 3">DSM 19570</strain>
    </source>
</reference>
<keyword evidence="2" id="KW-0378">Hydrolase</keyword>
<dbReference type="SUPFAM" id="SSF51445">
    <property type="entry name" value="(Trans)glycosidases"/>
    <property type="match status" value="1"/>
</dbReference>
<evidence type="ECO:0000313" key="3">
    <source>
        <dbReference type="Proteomes" id="UP000293671"/>
    </source>
</evidence>
<dbReference type="GO" id="GO:0016787">
    <property type="term" value="F:hydrolase activity"/>
    <property type="evidence" value="ECO:0007669"/>
    <property type="project" value="UniProtKB-KW"/>
</dbReference>
<dbReference type="InterPro" id="IPR052750">
    <property type="entry name" value="GH18_Chitinase"/>
</dbReference>
<protein>
    <submittedName>
        <fullName evidence="2">Chitinase (Glycosyl hydrolase family 18)</fullName>
    </submittedName>
</protein>
<dbReference type="PANTHER" id="PTHR42976:SF1">
    <property type="entry name" value="GH18 DOMAIN-CONTAINING PROTEIN-RELATED"/>
    <property type="match status" value="1"/>
</dbReference>
<name>A0A4Q7V6F3_9BURK</name>
<feature type="chain" id="PRO_5020752195" evidence="1">
    <location>
        <begin position="36"/>
        <end position="355"/>
    </location>
</feature>
<evidence type="ECO:0000313" key="2">
    <source>
        <dbReference type="EMBL" id="RZT91895.1"/>
    </source>
</evidence>